<keyword evidence="1" id="KW-0732">Signal</keyword>
<dbReference type="Proteomes" id="UP001447842">
    <property type="component" value="Chromosome"/>
</dbReference>
<evidence type="ECO:0000313" key="3">
    <source>
        <dbReference type="Proteomes" id="UP001447842"/>
    </source>
</evidence>
<protein>
    <recommendedName>
        <fullName evidence="4">Transporter</fullName>
    </recommendedName>
</protein>
<proteinExistence type="predicted"/>
<dbReference type="EMBL" id="CP147920">
    <property type="protein sequence ID" value="XAU15174.1"/>
    <property type="molecule type" value="Genomic_DNA"/>
</dbReference>
<organism evidence="2 3">
    <name type="scientific">Sulfurimonas diazotrophicus</name>
    <dbReference type="NCBI Taxonomy" id="3131939"/>
    <lineage>
        <taxon>Bacteria</taxon>
        <taxon>Pseudomonadati</taxon>
        <taxon>Campylobacterota</taxon>
        <taxon>Epsilonproteobacteria</taxon>
        <taxon>Campylobacterales</taxon>
        <taxon>Sulfurimonadaceae</taxon>
        <taxon>Sulfurimonas</taxon>
    </lineage>
</organism>
<accession>A0ABZ3HAD8</accession>
<gene>
    <name evidence="2" type="ORF">WCY31_00375</name>
</gene>
<dbReference type="RefSeq" id="WP_345972750.1">
    <property type="nucleotide sequence ID" value="NZ_CP147920.1"/>
</dbReference>
<evidence type="ECO:0000313" key="2">
    <source>
        <dbReference type="EMBL" id="XAU15174.1"/>
    </source>
</evidence>
<keyword evidence="3" id="KW-1185">Reference proteome</keyword>
<sequence length="274" mass="28483">MKRLLLITGLLGASLFAAPAERDSDLDGVADALDRCPGTAFDMTVDADGCSSGNGGTGVSLLAGLGMSYATGKYGGTERVDSLSTDAMAAVYAGDFYLTGLVSYYHYGTADPTVADSKDGGLSDTFLGAGYAFGLTDKLFLTPGVHLKLATAEEGTGTGENDWGGSVVGLYRFAALDAFVQYGYTVTGDSSTVQYPDIAFGSAGVTFYPTPASSVSFSYDYSESYIPDSPDLRSLSVLGIFPLYDTLSLKVNYSLGLSDSASDHAAGIMLFARF</sequence>
<dbReference type="SUPFAM" id="SSF103647">
    <property type="entry name" value="TSP type-3 repeat"/>
    <property type="match status" value="1"/>
</dbReference>
<evidence type="ECO:0008006" key="4">
    <source>
        <dbReference type="Google" id="ProtNLM"/>
    </source>
</evidence>
<reference evidence="2 3" key="1">
    <citation type="submission" date="2024-03" db="EMBL/GenBank/DDBJ databases">
        <title>Sulfurimonas sp. HSL3-1.</title>
        <authorList>
            <person name="Wang S."/>
        </authorList>
    </citation>
    <scope>NUCLEOTIDE SEQUENCE [LARGE SCALE GENOMIC DNA]</scope>
    <source>
        <strain evidence="2 3">HSL3-1</strain>
    </source>
</reference>
<name>A0ABZ3HAD8_9BACT</name>
<feature type="chain" id="PRO_5046135447" description="Transporter" evidence="1">
    <location>
        <begin position="20"/>
        <end position="274"/>
    </location>
</feature>
<feature type="signal peptide" evidence="1">
    <location>
        <begin position="1"/>
        <end position="19"/>
    </location>
</feature>
<dbReference type="InterPro" id="IPR028974">
    <property type="entry name" value="TSP_type-3_rpt"/>
</dbReference>
<evidence type="ECO:0000256" key="1">
    <source>
        <dbReference type="SAM" id="SignalP"/>
    </source>
</evidence>